<keyword evidence="1" id="KW-0614">Plasmid</keyword>
<organism evidence="1 2">
    <name type="scientific">Rhizobium gallicum</name>
    <dbReference type="NCBI Taxonomy" id="56730"/>
    <lineage>
        <taxon>Bacteria</taxon>
        <taxon>Pseudomonadati</taxon>
        <taxon>Pseudomonadota</taxon>
        <taxon>Alphaproteobacteria</taxon>
        <taxon>Hyphomicrobiales</taxon>
        <taxon>Rhizobiaceae</taxon>
        <taxon>Rhizobium/Agrobacterium group</taxon>
        <taxon>Rhizobium</taxon>
    </lineage>
</organism>
<evidence type="ECO:0000313" key="2">
    <source>
        <dbReference type="Proteomes" id="UP000184749"/>
    </source>
</evidence>
<gene>
    <name evidence="1" type="ORF">IE4872_PD02268</name>
</gene>
<geneLocation type="plasmid" evidence="2">
    <name>prgalie4872d</name>
</geneLocation>
<protein>
    <submittedName>
        <fullName evidence="1">Uncharacterized protein</fullName>
    </submittedName>
</protein>
<name>A0A1L5NY29_9HYPH</name>
<evidence type="ECO:0000313" key="1">
    <source>
        <dbReference type="EMBL" id="APO72779.1"/>
    </source>
</evidence>
<accession>A0A1L5NY29</accession>
<dbReference type="AlphaFoldDB" id="A0A1L5NY29"/>
<proteinExistence type="predicted"/>
<reference evidence="1 2" key="1">
    <citation type="submission" date="2016-09" db="EMBL/GenBank/DDBJ databases">
        <title>The complete genome sequences of Rhizobium gallicum, symbiovars gallicum and phaseoli, symbionts associated to common bean (Phaseolus vulgaris).</title>
        <authorList>
            <person name="Bustos P."/>
            <person name="Santamaria R.I."/>
            <person name="Perez-Carrascal O.M."/>
            <person name="Juarez S."/>
            <person name="Lozano L."/>
            <person name="Martinez-Flores I."/>
            <person name="Martinez-Romero E."/>
            <person name="Cevallos M."/>
            <person name="Romero D."/>
            <person name="Davila G."/>
            <person name="Gonzalez V."/>
        </authorList>
    </citation>
    <scope>NUCLEOTIDE SEQUENCE [LARGE SCALE GENOMIC DNA]</scope>
    <source>
        <strain evidence="1 2">IE4872</strain>
        <plasmid evidence="2">prgalie4872d</plasmid>
    </source>
</reference>
<dbReference type="Proteomes" id="UP000184749">
    <property type="component" value="Plasmid pRgalIE4872d"/>
</dbReference>
<sequence>MRGRRLGGPVCTWFLSPCPQPGRRPGRPPDAATAGEFMATSSSTVTAGGVRAANFPSPLMKSRRSIAELASLFSLVSRSVAIGLPHVLDLISL</sequence>
<dbReference type="EMBL" id="CP017105">
    <property type="protein sequence ID" value="APO72779.1"/>
    <property type="molecule type" value="Genomic_DNA"/>
</dbReference>